<dbReference type="GO" id="GO:0003723">
    <property type="term" value="F:RNA binding"/>
    <property type="evidence" value="ECO:0007669"/>
    <property type="project" value="UniProtKB-UniRule"/>
</dbReference>
<dbReference type="HAMAP" id="MF_00088">
    <property type="entry name" value="KhpA"/>
    <property type="match status" value="1"/>
</dbReference>
<dbReference type="SUPFAM" id="SSF54814">
    <property type="entry name" value="Prokaryotic type KH domain (KH-domain type II)"/>
    <property type="match status" value="1"/>
</dbReference>
<dbReference type="Proteomes" id="UP001558534">
    <property type="component" value="Unassembled WGS sequence"/>
</dbReference>
<dbReference type="InterPro" id="IPR020627">
    <property type="entry name" value="KhpA"/>
</dbReference>
<name>A0A0K9F5Z5_9BACI</name>
<comment type="similarity">
    <text evidence="3">Belongs to the KhpA RNA-binding protein family.</text>
</comment>
<dbReference type="Proteomes" id="UP000037326">
    <property type="component" value="Unassembled WGS sequence"/>
</dbReference>
<proteinExistence type="inferred from homology"/>
<evidence type="ECO:0000313" key="9">
    <source>
        <dbReference type="Proteomes" id="UP001558534"/>
    </source>
</evidence>
<dbReference type="GO" id="GO:0009252">
    <property type="term" value="P:peptidoglycan biosynthetic process"/>
    <property type="evidence" value="ECO:0007669"/>
    <property type="project" value="UniProtKB-UniRule"/>
</dbReference>
<dbReference type="Proteomes" id="UP000232101">
    <property type="component" value="Unassembled WGS sequence"/>
</dbReference>
<comment type="subunit">
    <text evidence="3">Forms a complex with KhpB.</text>
</comment>
<evidence type="ECO:0000313" key="6">
    <source>
        <dbReference type="EMBL" id="PJO42728.1"/>
    </source>
</evidence>
<protein>
    <recommendedName>
        <fullName evidence="3">RNA-binding protein KhpA</fullName>
    </recommendedName>
    <alternativeName>
        <fullName evidence="3">KH-domain protein A</fullName>
    </alternativeName>
</protein>
<dbReference type="PANTHER" id="PTHR34654:SF1">
    <property type="entry name" value="RNA-BINDING PROTEIN KHPA"/>
    <property type="match status" value="1"/>
</dbReference>
<dbReference type="CDD" id="cd22533">
    <property type="entry name" value="KH-II_YlqC-like"/>
    <property type="match status" value="1"/>
</dbReference>
<comment type="function">
    <text evidence="3">A probable RNA chaperone. Forms a complex with KhpB which binds to cellular RNA and controls its expression. Plays a role in peptidoglycan (PG) homeostasis and cell length regulation.</text>
</comment>
<keyword evidence="9" id="KW-1185">Reference proteome</keyword>
<organism evidence="4 7">
    <name type="scientific">Lysinibacillus xylanilyticus</name>
    <dbReference type="NCBI Taxonomy" id="582475"/>
    <lineage>
        <taxon>Bacteria</taxon>
        <taxon>Bacillati</taxon>
        <taxon>Bacillota</taxon>
        <taxon>Bacilli</taxon>
        <taxon>Bacillales</taxon>
        <taxon>Bacillaceae</taxon>
        <taxon>Lysinibacillus</taxon>
    </lineage>
</organism>
<dbReference type="InterPro" id="IPR009019">
    <property type="entry name" value="KH_sf_prok-type"/>
</dbReference>
<dbReference type="EMBL" id="PHQY01000647">
    <property type="protein sequence ID" value="PJO42728.1"/>
    <property type="molecule type" value="Genomic_DNA"/>
</dbReference>
<dbReference type="AlphaFoldDB" id="A0A0K9F5Z5"/>
<dbReference type="PANTHER" id="PTHR34654">
    <property type="entry name" value="UPF0109 PROTEIN SCO5592"/>
    <property type="match status" value="1"/>
</dbReference>
<dbReference type="GO" id="GO:0071555">
    <property type="term" value="P:cell wall organization"/>
    <property type="evidence" value="ECO:0007669"/>
    <property type="project" value="UniProtKB-KW"/>
</dbReference>
<dbReference type="Gene3D" id="3.30.300.20">
    <property type="match status" value="1"/>
</dbReference>
<evidence type="ECO:0000256" key="3">
    <source>
        <dbReference type="HAMAP-Rule" id="MF_00088"/>
    </source>
</evidence>
<dbReference type="STRING" id="582475.ACZ11_20685"/>
<dbReference type="EMBL" id="LFXJ01000010">
    <property type="protein sequence ID" value="KMY29516.1"/>
    <property type="molecule type" value="Genomic_DNA"/>
</dbReference>
<dbReference type="GeneID" id="96600628"/>
<reference evidence="4" key="1">
    <citation type="submission" date="2015-07" db="EMBL/GenBank/DDBJ databases">
        <title>MeaNS - Measles Nucleotide Surveillance Program.</title>
        <authorList>
            <person name="Tran T."/>
            <person name="Druce J."/>
        </authorList>
    </citation>
    <scope>NUCLEOTIDE SEQUENCE</scope>
    <source>
        <strain evidence="4">DSM 23493</strain>
    </source>
</reference>
<keyword evidence="1 3" id="KW-0963">Cytoplasm</keyword>
<evidence type="ECO:0000313" key="4">
    <source>
        <dbReference type="EMBL" id="KMY29516.1"/>
    </source>
</evidence>
<dbReference type="RefSeq" id="WP_004269410.1">
    <property type="nucleotide sequence ID" value="NZ_CP158849.1"/>
</dbReference>
<dbReference type="OrthoDB" id="9812389at2"/>
<sequence>MKQLIEAIVLPLVDYPEEVRIETDENANRIVYKLFVHPEDRGKVIGKQGRVAKAIRTIVYSAAGSHHQKKTYVDILD</sequence>
<dbReference type="GeneID" id="74904106"/>
<evidence type="ECO:0000313" key="7">
    <source>
        <dbReference type="Proteomes" id="UP000037326"/>
    </source>
</evidence>
<dbReference type="PATRIC" id="fig|582475.4.peg.3229"/>
<dbReference type="GO" id="GO:0008360">
    <property type="term" value="P:regulation of cell shape"/>
    <property type="evidence" value="ECO:0007669"/>
    <property type="project" value="UniProtKB-KW"/>
</dbReference>
<keyword evidence="3" id="KW-0133">Cell shape</keyword>
<dbReference type="EMBL" id="JBFRHK010000002">
    <property type="protein sequence ID" value="MEX3744501.1"/>
    <property type="molecule type" value="Genomic_DNA"/>
</dbReference>
<keyword evidence="2 3" id="KW-0694">RNA-binding</keyword>
<reference evidence="6 8" key="3">
    <citation type="submission" date="2017-11" db="EMBL/GenBank/DDBJ databases">
        <title>Bacterial isolate from king chilli rhizosphere.</title>
        <authorList>
            <person name="Takhelmayum P."/>
            <person name="Sarangthem I."/>
        </authorList>
    </citation>
    <scope>NUCLEOTIDE SEQUENCE [LARGE SCALE GENOMIC DNA]</scope>
    <source>
        <strain evidence="6">T26</strain>
        <strain evidence="8">t26</strain>
    </source>
</reference>
<dbReference type="InterPro" id="IPR015946">
    <property type="entry name" value="KH_dom-like_a/b"/>
</dbReference>
<comment type="subcellular location">
    <subcellularLocation>
        <location evidence="3">Cytoplasm</location>
    </subcellularLocation>
</comment>
<keyword evidence="3" id="KW-0143">Chaperone</keyword>
<dbReference type="GO" id="GO:0005737">
    <property type="term" value="C:cytoplasm"/>
    <property type="evidence" value="ECO:0007669"/>
    <property type="project" value="UniProtKB-SubCell"/>
</dbReference>
<gene>
    <name evidence="3" type="primary">khpA</name>
    <name evidence="5" type="ORF">AB1300_05070</name>
    <name evidence="4" type="ORF">ACZ11_20685</name>
    <name evidence="6" type="ORF">CWD94_16400</name>
</gene>
<comment type="caution">
    <text evidence="4">The sequence shown here is derived from an EMBL/GenBank/DDBJ whole genome shotgun (WGS) entry which is preliminary data.</text>
</comment>
<keyword evidence="3" id="KW-0961">Cell wall biogenesis/degradation</keyword>
<evidence type="ECO:0000313" key="8">
    <source>
        <dbReference type="Proteomes" id="UP000232101"/>
    </source>
</evidence>
<evidence type="ECO:0000256" key="2">
    <source>
        <dbReference type="ARBA" id="ARBA00022884"/>
    </source>
</evidence>
<reference evidence="5 9" key="4">
    <citation type="submission" date="2024-07" db="EMBL/GenBank/DDBJ databases">
        <title>Characterization of a bacterium isolated from hydrolysated instant sea cucumber by whole-genome sequencing and metabolomics.</title>
        <authorList>
            <person name="Luo X."/>
            <person name="Zhang Z."/>
            <person name="Zheng Z."/>
            <person name="Zhang W."/>
            <person name="Ming T."/>
            <person name="Jiao L."/>
            <person name="Su X."/>
            <person name="Kong F."/>
            <person name="Xu J."/>
        </authorList>
    </citation>
    <scope>NUCLEOTIDE SEQUENCE [LARGE SCALE GENOMIC DNA]</scope>
    <source>
        <strain evidence="5 9">XL-2024</strain>
    </source>
</reference>
<dbReference type="Pfam" id="PF13083">
    <property type="entry name" value="KH_KhpA-B"/>
    <property type="match status" value="1"/>
</dbReference>
<reference evidence="7" key="2">
    <citation type="submission" date="2015-07" db="EMBL/GenBank/DDBJ databases">
        <authorList>
            <consortium name="Consortium for Microbial Forensics and Genomics (microFORGE)"/>
            <person name="Knight B.M."/>
            <person name="Roberts D.P."/>
            <person name="Lin D."/>
            <person name="Hari K."/>
            <person name="Fletcher J."/>
            <person name="Melcher U."/>
            <person name="Blagden T."/>
            <person name="Winegar R.A."/>
        </authorList>
    </citation>
    <scope>NUCLEOTIDE SEQUENCE [LARGE SCALE GENOMIC DNA]</scope>
    <source>
        <strain evidence="7">DSM 23493</strain>
    </source>
</reference>
<evidence type="ECO:0000256" key="1">
    <source>
        <dbReference type="ARBA" id="ARBA00022490"/>
    </source>
</evidence>
<accession>A0A0K9F5Z5</accession>
<evidence type="ECO:0000313" key="5">
    <source>
        <dbReference type="EMBL" id="MEX3744501.1"/>
    </source>
</evidence>